<feature type="chain" id="PRO_5012386778" evidence="1">
    <location>
        <begin position="21"/>
        <end position="361"/>
    </location>
</feature>
<dbReference type="Gene3D" id="3.10.28.20">
    <property type="entry name" value="Acetamidase/Formamidase-like domains"/>
    <property type="match status" value="1"/>
</dbReference>
<feature type="signal peptide" evidence="1">
    <location>
        <begin position="1"/>
        <end position="20"/>
    </location>
</feature>
<accession>A0A1M5P152</accession>
<keyword evidence="3" id="KW-1185">Reference proteome</keyword>
<dbReference type="AlphaFoldDB" id="A0A1M5P152"/>
<dbReference type="PANTHER" id="PTHR31891:SF1">
    <property type="entry name" value="FORMAMIDASE C869.04-RELATED"/>
    <property type="match status" value="1"/>
</dbReference>
<protein>
    <submittedName>
        <fullName evidence="2">Acetamidase/formamidase</fullName>
    </submittedName>
</protein>
<reference evidence="2 3" key="1">
    <citation type="submission" date="2016-11" db="EMBL/GenBank/DDBJ databases">
        <authorList>
            <person name="Jaros S."/>
            <person name="Januszkiewicz K."/>
            <person name="Wedrychowicz H."/>
        </authorList>
    </citation>
    <scope>NUCLEOTIDE SEQUENCE [LARGE SCALE GENOMIC DNA]</scope>
    <source>
        <strain evidence="2 3">CGMCC 1.7049</strain>
    </source>
</reference>
<evidence type="ECO:0000256" key="1">
    <source>
        <dbReference type="SAM" id="SignalP"/>
    </source>
</evidence>
<gene>
    <name evidence="2" type="ORF">SAMN04488068_1946</name>
</gene>
<dbReference type="EMBL" id="FQWZ01000004">
    <property type="protein sequence ID" value="SHG94943.1"/>
    <property type="molecule type" value="Genomic_DNA"/>
</dbReference>
<evidence type="ECO:0000313" key="2">
    <source>
        <dbReference type="EMBL" id="SHG94943.1"/>
    </source>
</evidence>
<dbReference type="SUPFAM" id="SSF141130">
    <property type="entry name" value="Acetamidase/Formamidase-like"/>
    <property type="match status" value="1"/>
</dbReference>
<dbReference type="PANTHER" id="PTHR31891">
    <property type="entry name" value="FORMAMIDASE C869.04-RELATED"/>
    <property type="match status" value="1"/>
</dbReference>
<dbReference type="InterPro" id="IPR004304">
    <property type="entry name" value="FmdA_AmdA"/>
</dbReference>
<dbReference type="Gene3D" id="2.60.120.580">
    <property type="entry name" value="Acetamidase/Formamidase-like domains"/>
    <property type="match status" value="2"/>
</dbReference>
<dbReference type="RefSeq" id="WP_072896960.1">
    <property type="nucleotide sequence ID" value="NZ_FQWZ01000004.1"/>
</dbReference>
<keyword evidence="1" id="KW-0732">Signal</keyword>
<dbReference type="Pfam" id="PF03069">
    <property type="entry name" value="FmdA_AmdA"/>
    <property type="match status" value="2"/>
</dbReference>
<dbReference type="STRING" id="490188.SAMN04488068_1946"/>
<dbReference type="Proteomes" id="UP000199758">
    <property type="component" value="Unassembled WGS sequence"/>
</dbReference>
<sequence length="361" mass="38507">MLAKTAFAAALLMITTAAAAATPPYQHHVKLTPENVAVGNFPAQKKPILTVASGATVRIDGGGGGRWQDKDPLVWAREEGITLTPDQASALRETDKVLKEATRYAGIDSGHLLVGPIAVAGAMPGDAIEVRILSVEPRIPYATVSTRPGRGGIPDDVPEPYSHTVKLDLARRVGIYEPGIEIPLGPFMGVMGVLPPDSEGSNRRSGPPGTFGGNLDCKDLIAGTSLFLPVFHPGGLFYTGDSHAGQGDGEVTVSAMETANTAILQFIVHKGMKLAAPRAESPTHWMAFGLDPDLDKAMQMAIRQTNSYLFDLKGLEFKRAFTLSSIGVDFRVTQVVDGTQGIHSMIPKKIFVNDKTPFWSK</sequence>
<name>A0A1M5P152_9GAMM</name>
<evidence type="ECO:0000313" key="3">
    <source>
        <dbReference type="Proteomes" id="UP000199758"/>
    </source>
</evidence>
<dbReference type="OrthoDB" id="9785236at2"/>
<proteinExistence type="predicted"/>
<organism evidence="2 3">
    <name type="scientific">Hydrocarboniphaga daqingensis</name>
    <dbReference type="NCBI Taxonomy" id="490188"/>
    <lineage>
        <taxon>Bacteria</taxon>
        <taxon>Pseudomonadati</taxon>
        <taxon>Pseudomonadota</taxon>
        <taxon>Gammaproteobacteria</taxon>
        <taxon>Nevskiales</taxon>
        <taxon>Nevskiaceae</taxon>
        <taxon>Hydrocarboniphaga</taxon>
    </lineage>
</organism>
<dbReference type="GO" id="GO:0016811">
    <property type="term" value="F:hydrolase activity, acting on carbon-nitrogen (but not peptide) bonds, in linear amides"/>
    <property type="evidence" value="ECO:0007669"/>
    <property type="project" value="InterPro"/>
</dbReference>